<evidence type="ECO:0000256" key="1">
    <source>
        <dbReference type="SAM" id="Phobius"/>
    </source>
</evidence>
<protein>
    <submittedName>
        <fullName evidence="2">Uncharacterized protein</fullName>
    </submittedName>
</protein>
<keyword evidence="3" id="KW-1185">Reference proteome</keyword>
<keyword evidence="1" id="KW-0472">Membrane</keyword>
<sequence length="99" mass="10732">MPTVRVPVSWLRSRKSPNKRRDRVTVYTWLAAIPSYLAAAHYCSRGWTAVVLLMAPVVLGFIPGPGSSGTTVRFALTPILLWLCSQPGVSPASTIIPPT</sequence>
<accession>A0A8E2JQS5</accession>
<name>A0A8E2JQS5_9PEZI</name>
<evidence type="ECO:0000313" key="2">
    <source>
        <dbReference type="EMBL" id="OCL06063.1"/>
    </source>
</evidence>
<dbReference type="AlphaFoldDB" id="A0A8E2JQS5"/>
<dbReference type="EMBL" id="KV750147">
    <property type="protein sequence ID" value="OCL06063.1"/>
    <property type="molecule type" value="Genomic_DNA"/>
</dbReference>
<proteinExistence type="predicted"/>
<feature type="transmembrane region" description="Helical" evidence="1">
    <location>
        <begin position="24"/>
        <end position="40"/>
    </location>
</feature>
<feature type="transmembrane region" description="Helical" evidence="1">
    <location>
        <begin position="46"/>
        <end position="64"/>
    </location>
</feature>
<keyword evidence="1" id="KW-0812">Transmembrane</keyword>
<reference evidence="2 3" key="1">
    <citation type="journal article" date="2016" name="Nat. Commun.">
        <title>Ectomycorrhizal ecology is imprinted in the genome of the dominant symbiotic fungus Cenococcum geophilum.</title>
        <authorList>
            <consortium name="DOE Joint Genome Institute"/>
            <person name="Peter M."/>
            <person name="Kohler A."/>
            <person name="Ohm R.A."/>
            <person name="Kuo A."/>
            <person name="Krutzmann J."/>
            <person name="Morin E."/>
            <person name="Arend M."/>
            <person name="Barry K.W."/>
            <person name="Binder M."/>
            <person name="Choi C."/>
            <person name="Clum A."/>
            <person name="Copeland A."/>
            <person name="Grisel N."/>
            <person name="Haridas S."/>
            <person name="Kipfer T."/>
            <person name="LaButti K."/>
            <person name="Lindquist E."/>
            <person name="Lipzen A."/>
            <person name="Maire R."/>
            <person name="Meier B."/>
            <person name="Mihaltcheva S."/>
            <person name="Molinier V."/>
            <person name="Murat C."/>
            <person name="Poggeler S."/>
            <person name="Quandt C.A."/>
            <person name="Sperisen C."/>
            <person name="Tritt A."/>
            <person name="Tisserant E."/>
            <person name="Crous P.W."/>
            <person name="Henrissat B."/>
            <person name="Nehls U."/>
            <person name="Egli S."/>
            <person name="Spatafora J.W."/>
            <person name="Grigoriev I.V."/>
            <person name="Martin F.M."/>
        </authorList>
    </citation>
    <scope>NUCLEOTIDE SEQUENCE [LARGE SCALE GENOMIC DNA]</scope>
    <source>
        <strain evidence="2 3">CBS 207.34</strain>
    </source>
</reference>
<keyword evidence="1" id="KW-1133">Transmembrane helix</keyword>
<gene>
    <name evidence="2" type="ORF">AOQ84DRAFT_378986</name>
</gene>
<dbReference type="Proteomes" id="UP000250140">
    <property type="component" value="Unassembled WGS sequence"/>
</dbReference>
<evidence type="ECO:0000313" key="3">
    <source>
        <dbReference type="Proteomes" id="UP000250140"/>
    </source>
</evidence>
<organism evidence="2 3">
    <name type="scientific">Glonium stellatum</name>
    <dbReference type="NCBI Taxonomy" id="574774"/>
    <lineage>
        <taxon>Eukaryota</taxon>
        <taxon>Fungi</taxon>
        <taxon>Dikarya</taxon>
        <taxon>Ascomycota</taxon>
        <taxon>Pezizomycotina</taxon>
        <taxon>Dothideomycetes</taxon>
        <taxon>Pleosporomycetidae</taxon>
        <taxon>Gloniales</taxon>
        <taxon>Gloniaceae</taxon>
        <taxon>Glonium</taxon>
    </lineage>
</organism>